<evidence type="ECO:0000256" key="5">
    <source>
        <dbReference type="ARBA" id="ARBA00022989"/>
    </source>
</evidence>
<dbReference type="GO" id="GO:0008381">
    <property type="term" value="F:mechanosensitive monoatomic ion channel activity"/>
    <property type="evidence" value="ECO:0007669"/>
    <property type="project" value="UniProtKB-ARBA"/>
</dbReference>
<dbReference type="PANTHER" id="PTHR30566">
    <property type="entry name" value="YNAI-RELATED MECHANOSENSITIVE ION CHANNEL"/>
    <property type="match status" value="1"/>
</dbReference>
<feature type="transmembrane region" description="Helical" evidence="8">
    <location>
        <begin position="160"/>
        <end position="185"/>
    </location>
</feature>
<dbReference type="PANTHER" id="PTHR30566:SF25">
    <property type="entry name" value="INNER MEMBRANE PROTEIN"/>
    <property type="match status" value="1"/>
</dbReference>
<feature type="region of interest" description="Disordered" evidence="7">
    <location>
        <begin position="1"/>
        <end position="32"/>
    </location>
</feature>
<dbReference type="InterPro" id="IPR049278">
    <property type="entry name" value="MS_channel_C"/>
</dbReference>
<keyword evidence="5 8" id="KW-1133">Transmembrane helix</keyword>
<protein>
    <submittedName>
        <fullName evidence="12">Mechanosensitive ion channel protein MscS</fullName>
    </submittedName>
</protein>
<reference evidence="12 13" key="1">
    <citation type="submission" date="2018-02" db="EMBL/GenBank/DDBJ databases">
        <title>Genome sequencing of Solimonas sp. HR-BB.</title>
        <authorList>
            <person name="Lee Y."/>
            <person name="Jeon C.O."/>
        </authorList>
    </citation>
    <scope>NUCLEOTIDE SEQUENCE [LARGE SCALE GENOMIC DNA]</scope>
    <source>
        <strain evidence="12 13">HR-BB</strain>
    </source>
</reference>
<dbReference type="InterPro" id="IPR049142">
    <property type="entry name" value="MS_channel_1st"/>
</dbReference>
<evidence type="ECO:0000259" key="10">
    <source>
        <dbReference type="Pfam" id="PF21082"/>
    </source>
</evidence>
<proteinExistence type="inferred from homology"/>
<dbReference type="InterPro" id="IPR010920">
    <property type="entry name" value="LSM_dom_sf"/>
</dbReference>
<dbReference type="Proteomes" id="UP000238220">
    <property type="component" value="Unassembled WGS sequence"/>
</dbReference>
<name>A0A2S5TFS0_9GAMM</name>
<organism evidence="12 13">
    <name type="scientific">Solimonas fluminis</name>
    <dbReference type="NCBI Taxonomy" id="2086571"/>
    <lineage>
        <taxon>Bacteria</taxon>
        <taxon>Pseudomonadati</taxon>
        <taxon>Pseudomonadota</taxon>
        <taxon>Gammaproteobacteria</taxon>
        <taxon>Nevskiales</taxon>
        <taxon>Nevskiaceae</taxon>
        <taxon>Solimonas</taxon>
    </lineage>
</organism>
<dbReference type="EMBL" id="PSNW01000005">
    <property type="protein sequence ID" value="PPE73799.1"/>
    <property type="molecule type" value="Genomic_DNA"/>
</dbReference>
<evidence type="ECO:0000256" key="3">
    <source>
        <dbReference type="ARBA" id="ARBA00022475"/>
    </source>
</evidence>
<dbReference type="SUPFAM" id="SSF82689">
    <property type="entry name" value="Mechanosensitive channel protein MscS (YggB), C-terminal domain"/>
    <property type="match status" value="1"/>
</dbReference>
<feature type="domain" description="Mechanosensitive ion channel MscS" evidence="9">
    <location>
        <begin position="213"/>
        <end position="280"/>
    </location>
</feature>
<keyword evidence="3" id="KW-1003">Cell membrane</keyword>
<feature type="transmembrane region" description="Helical" evidence="8">
    <location>
        <begin position="50"/>
        <end position="71"/>
    </location>
</feature>
<evidence type="ECO:0000256" key="6">
    <source>
        <dbReference type="ARBA" id="ARBA00023136"/>
    </source>
</evidence>
<feature type="transmembrane region" description="Helical" evidence="8">
    <location>
        <begin position="126"/>
        <end position="148"/>
    </location>
</feature>
<keyword evidence="6 8" id="KW-0472">Membrane</keyword>
<feature type="domain" description="Mechanosensitive ion channel MscS C-terminal" evidence="10">
    <location>
        <begin position="286"/>
        <end position="369"/>
    </location>
</feature>
<dbReference type="Gene3D" id="1.10.287.1260">
    <property type="match status" value="1"/>
</dbReference>
<dbReference type="GO" id="GO:0005886">
    <property type="term" value="C:plasma membrane"/>
    <property type="evidence" value="ECO:0007669"/>
    <property type="project" value="UniProtKB-SubCell"/>
</dbReference>
<dbReference type="OrthoDB" id="9809206at2"/>
<evidence type="ECO:0000256" key="8">
    <source>
        <dbReference type="SAM" id="Phobius"/>
    </source>
</evidence>
<keyword evidence="13" id="KW-1185">Reference proteome</keyword>
<evidence type="ECO:0000256" key="4">
    <source>
        <dbReference type="ARBA" id="ARBA00022692"/>
    </source>
</evidence>
<comment type="subcellular location">
    <subcellularLocation>
        <location evidence="1">Cell membrane</location>
        <topology evidence="1">Multi-pass membrane protein</topology>
    </subcellularLocation>
</comment>
<dbReference type="Pfam" id="PF21088">
    <property type="entry name" value="MS_channel_1st"/>
    <property type="match status" value="1"/>
</dbReference>
<dbReference type="AlphaFoldDB" id="A0A2S5TFS0"/>
<dbReference type="InterPro" id="IPR023408">
    <property type="entry name" value="MscS_beta-dom_sf"/>
</dbReference>
<dbReference type="InterPro" id="IPR011066">
    <property type="entry name" value="MscS_channel_C_sf"/>
</dbReference>
<evidence type="ECO:0000313" key="12">
    <source>
        <dbReference type="EMBL" id="PPE73799.1"/>
    </source>
</evidence>
<feature type="transmembrane region" description="Helical" evidence="8">
    <location>
        <begin position="191"/>
        <end position="211"/>
    </location>
</feature>
<dbReference type="SUPFAM" id="SSF50182">
    <property type="entry name" value="Sm-like ribonucleoproteins"/>
    <property type="match status" value="1"/>
</dbReference>
<dbReference type="Gene3D" id="2.30.30.60">
    <property type="match status" value="1"/>
</dbReference>
<dbReference type="InterPro" id="IPR011014">
    <property type="entry name" value="MscS_channel_TM-2"/>
</dbReference>
<dbReference type="InterPro" id="IPR006685">
    <property type="entry name" value="MscS_channel_2nd"/>
</dbReference>
<gene>
    <name evidence="12" type="ORF">C3942_10335</name>
</gene>
<accession>A0A2S5TFS0</accession>
<evidence type="ECO:0000256" key="2">
    <source>
        <dbReference type="ARBA" id="ARBA00008017"/>
    </source>
</evidence>
<dbReference type="Pfam" id="PF21082">
    <property type="entry name" value="MS_channel_3rd"/>
    <property type="match status" value="1"/>
</dbReference>
<keyword evidence="4 8" id="KW-0812">Transmembrane</keyword>
<feature type="transmembrane region" description="Helical" evidence="8">
    <location>
        <begin position="92"/>
        <end position="114"/>
    </location>
</feature>
<evidence type="ECO:0000259" key="9">
    <source>
        <dbReference type="Pfam" id="PF00924"/>
    </source>
</evidence>
<dbReference type="Pfam" id="PF00924">
    <property type="entry name" value="MS_channel_2nd"/>
    <property type="match status" value="1"/>
</dbReference>
<comment type="caution">
    <text evidence="12">The sequence shown here is derived from an EMBL/GenBank/DDBJ whole genome shotgun (WGS) entry which is preliminary data.</text>
</comment>
<dbReference type="Gene3D" id="3.30.70.100">
    <property type="match status" value="1"/>
</dbReference>
<evidence type="ECO:0000256" key="7">
    <source>
        <dbReference type="SAM" id="MobiDB-lite"/>
    </source>
</evidence>
<sequence>MYVLRPGNGSPRRGLQKAVSVPGRRRESRSSRMDPQWLEAAVYGGTPKDWLVALGLSAAVALTVYLVKPILLRRLEAQALRSRTQIDDAMVAALRATRLWLVVIFALSIGSHYLTLPDRHGGVLKMVTAAAFFLQLGFWAGAALRFWMDRSRAKALASNASAATSLSAIGFLAQMVLWTVILLLVLDNFGINITALVAGLGIGGVAVALAVQNILGDLFASLSIVVDKPFVIGDFIIVDNYMGTVENVGLKTTRIRSLDGEQIVFSNSDLLKTRLRNYKRMVERRVVFSFGVSYDTSPEQIERIPPTIRRIIEGQPKVRFERAHFQKFGEYSLVFETVYWVTDPDYNLYMDIQQAVNLEIMRALKSAEVVFGLPRQSLVMERPLRFEAEGAPLGAGNGTKAGSAH</sequence>
<comment type="similarity">
    <text evidence="2">Belongs to the MscS (TC 1.A.23) family.</text>
</comment>
<dbReference type="SUPFAM" id="SSF82861">
    <property type="entry name" value="Mechanosensitive channel protein MscS (YggB), transmembrane region"/>
    <property type="match status" value="1"/>
</dbReference>
<evidence type="ECO:0000313" key="13">
    <source>
        <dbReference type="Proteomes" id="UP000238220"/>
    </source>
</evidence>
<feature type="domain" description="Mechanosensitive ion channel transmembrane helices 2/3" evidence="11">
    <location>
        <begin position="176"/>
        <end position="212"/>
    </location>
</feature>
<evidence type="ECO:0000259" key="11">
    <source>
        <dbReference type="Pfam" id="PF21088"/>
    </source>
</evidence>
<evidence type="ECO:0000256" key="1">
    <source>
        <dbReference type="ARBA" id="ARBA00004651"/>
    </source>
</evidence>